<dbReference type="Proteomes" id="UP000272428">
    <property type="component" value="Unassembled WGS sequence"/>
</dbReference>
<accession>A0A495SKN5</accession>
<name>A0A495SKN5_9FLAO</name>
<gene>
    <name evidence="1" type="ORF">BCF58_0032</name>
</gene>
<dbReference type="RefSeq" id="WP_121459793.1">
    <property type="nucleotide sequence ID" value="NZ_RBXB01000001.1"/>
</dbReference>
<keyword evidence="2" id="KW-1185">Reference proteome</keyword>
<dbReference type="AlphaFoldDB" id="A0A495SKN5"/>
<organism evidence="1 2">
    <name type="scientific">Chryseobacterium defluvii</name>
    <dbReference type="NCBI Taxonomy" id="160396"/>
    <lineage>
        <taxon>Bacteria</taxon>
        <taxon>Pseudomonadati</taxon>
        <taxon>Bacteroidota</taxon>
        <taxon>Flavobacteriia</taxon>
        <taxon>Flavobacteriales</taxon>
        <taxon>Weeksellaceae</taxon>
        <taxon>Chryseobacterium group</taxon>
        <taxon>Chryseobacterium</taxon>
    </lineage>
</organism>
<reference evidence="1 2" key="1">
    <citation type="submission" date="2018-10" db="EMBL/GenBank/DDBJ databases">
        <title>Genomic Encyclopedia of Archaeal and Bacterial Type Strains, Phase II (KMG-II): from individual species to whole genera.</title>
        <authorList>
            <person name="Goeker M."/>
        </authorList>
    </citation>
    <scope>NUCLEOTIDE SEQUENCE [LARGE SCALE GENOMIC DNA]</scope>
    <source>
        <strain evidence="1 2">DSM 14219</strain>
    </source>
</reference>
<comment type="caution">
    <text evidence="1">The sequence shown here is derived from an EMBL/GenBank/DDBJ whole genome shotgun (WGS) entry which is preliminary data.</text>
</comment>
<evidence type="ECO:0000313" key="1">
    <source>
        <dbReference type="EMBL" id="RKT00831.1"/>
    </source>
</evidence>
<protein>
    <submittedName>
        <fullName evidence="1">Uncharacterized protein</fullName>
    </submittedName>
</protein>
<sequence length="288" mass="33698">MKKEIQIQSPCEESWNAMQSVSGGRFCDLCSKKVYDLTDKTDEEIQSILESNEAICGKIQSTRLYTHQEKLKPNYNFSQFPFRKMASGIFLAAMFTSNLNAQQKKDTMRSQEIMGIVAVIPTPREDTDYYRSKKKQIQFRYSGSNDILGQYYFMSMLTLSKKYSSDYSGNYIDVPEDYLGLKNIFVLETPKDQTGYNNNQFFFIINKNKITEDNTLEINLDKARKTEFRSKDKRPLYFLNGEEISQEEYEKRKNNSHIKSYFLSELYAREILGEEYNLDDGVILSYTD</sequence>
<evidence type="ECO:0000313" key="2">
    <source>
        <dbReference type="Proteomes" id="UP000272428"/>
    </source>
</evidence>
<dbReference type="EMBL" id="RBXB01000001">
    <property type="protein sequence ID" value="RKT00831.1"/>
    <property type="molecule type" value="Genomic_DNA"/>
</dbReference>
<dbReference type="OrthoDB" id="7432683at2"/>
<proteinExistence type="predicted"/>